<dbReference type="EMBL" id="KI925462">
    <property type="protein sequence ID" value="ETW78329.1"/>
    <property type="molecule type" value="Genomic_DNA"/>
</dbReference>
<dbReference type="InParanoid" id="W4JY07"/>
<reference evidence="2 3" key="1">
    <citation type="journal article" date="2012" name="New Phytol.">
        <title>Insight into trade-off between wood decay and parasitism from the genome of a fungal forest pathogen.</title>
        <authorList>
            <person name="Olson A."/>
            <person name="Aerts A."/>
            <person name="Asiegbu F."/>
            <person name="Belbahri L."/>
            <person name="Bouzid O."/>
            <person name="Broberg A."/>
            <person name="Canback B."/>
            <person name="Coutinho P.M."/>
            <person name="Cullen D."/>
            <person name="Dalman K."/>
            <person name="Deflorio G."/>
            <person name="van Diepen L.T."/>
            <person name="Dunand C."/>
            <person name="Duplessis S."/>
            <person name="Durling M."/>
            <person name="Gonthier P."/>
            <person name="Grimwood J."/>
            <person name="Fossdal C.G."/>
            <person name="Hansson D."/>
            <person name="Henrissat B."/>
            <person name="Hietala A."/>
            <person name="Himmelstrand K."/>
            <person name="Hoffmeister D."/>
            <person name="Hogberg N."/>
            <person name="James T.Y."/>
            <person name="Karlsson M."/>
            <person name="Kohler A."/>
            <person name="Kues U."/>
            <person name="Lee Y.H."/>
            <person name="Lin Y.C."/>
            <person name="Lind M."/>
            <person name="Lindquist E."/>
            <person name="Lombard V."/>
            <person name="Lucas S."/>
            <person name="Lunden K."/>
            <person name="Morin E."/>
            <person name="Murat C."/>
            <person name="Park J."/>
            <person name="Raffaello T."/>
            <person name="Rouze P."/>
            <person name="Salamov A."/>
            <person name="Schmutz J."/>
            <person name="Solheim H."/>
            <person name="Stahlberg J."/>
            <person name="Velez H."/>
            <person name="de Vries R.P."/>
            <person name="Wiebenga A."/>
            <person name="Woodward S."/>
            <person name="Yakovlev I."/>
            <person name="Garbelotto M."/>
            <person name="Martin F."/>
            <person name="Grigoriev I.V."/>
            <person name="Stenlid J."/>
        </authorList>
    </citation>
    <scope>NUCLEOTIDE SEQUENCE [LARGE SCALE GENOMIC DNA]</scope>
    <source>
        <strain evidence="2 3">TC 32-1</strain>
    </source>
</reference>
<dbReference type="RefSeq" id="XP_009550308.1">
    <property type="nucleotide sequence ID" value="XM_009552013.1"/>
</dbReference>
<dbReference type="GeneID" id="20674340"/>
<name>W4JY07_HETIT</name>
<feature type="compositionally biased region" description="Polar residues" evidence="1">
    <location>
        <begin position="168"/>
        <end position="192"/>
    </location>
</feature>
<gene>
    <name evidence="2" type="ORF">HETIRDRAFT_429328</name>
</gene>
<proteinExistence type="predicted"/>
<evidence type="ECO:0000256" key="1">
    <source>
        <dbReference type="SAM" id="MobiDB-lite"/>
    </source>
</evidence>
<evidence type="ECO:0000313" key="2">
    <source>
        <dbReference type="EMBL" id="ETW78329.1"/>
    </source>
</evidence>
<protein>
    <submittedName>
        <fullName evidence="2">Uncharacterized protein</fullName>
    </submittedName>
</protein>
<feature type="region of interest" description="Disordered" evidence="1">
    <location>
        <begin position="168"/>
        <end position="194"/>
    </location>
</feature>
<dbReference type="AlphaFoldDB" id="W4JY07"/>
<organism evidence="2 3">
    <name type="scientific">Heterobasidion irregulare (strain TC 32-1)</name>
    <dbReference type="NCBI Taxonomy" id="747525"/>
    <lineage>
        <taxon>Eukaryota</taxon>
        <taxon>Fungi</taxon>
        <taxon>Dikarya</taxon>
        <taxon>Basidiomycota</taxon>
        <taxon>Agaricomycotina</taxon>
        <taxon>Agaricomycetes</taxon>
        <taxon>Russulales</taxon>
        <taxon>Bondarzewiaceae</taxon>
        <taxon>Heterobasidion</taxon>
        <taxon>Heterobasidion annosum species complex</taxon>
    </lineage>
</organism>
<evidence type="ECO:0000313" key="3">
    <source>
        <dbReference type="Proteomes" id="UP000030671"/>
    </source>
</evidence>
<dbReference type="KEGG" id="hir:HETIRDRAFT_429328"/>
<dbReference type="Proteomes" id="UP000030671">
    <property type="component" value="Unassembled WGS sequence"/>
</dbReference>
<sequence length="256" mass="27025">MSTYLDYQVYILDFVALWLRASVLDACIHEVVGSTLAEGKFIIRTGLEGGFPDGATTSTVAPIENTSVNTNDGATTSTVALTENASANTVLSLNKASPVGPESGANASIEPATYNTVSSVVETSNASITTTGYTNKGHAAIEQSTTTTVMTPNPGVSIEQASGAITMASNPRVPSTCTSSTEARDGSNSVKDTGQPLWPLHMVTTRNICGAWWKEQNCDATKKAFDTYWKMLFKLDKKIYTTKAKSMKAARGTGGS</sequence>
<keyword evidence="3" id="KW-1185">Reference proteome</keyword>
<accession>W4JY07</accession>
<dbReference type="HOGENOM" id="CLU_1086095_0_0_1"/>